<dbReference type="RefSeq" id="XP_060368606.1">
    <property type="nucleotide sequence ID" value="XM_060501099.1"/>
</dbReference>
<gene>
    <name evidence="1" type="ORF">BDZ83DRAFT_112407</name>
</gene>
<dbReference type="EMBL" id="JAHMHS010000016">
    <property type="protein sequence ID" value="KAK1728551.1"/>
    <property type="molecule type" value="Genomic_DNA"/>
</dbReference>
<accession>A0AAD8XIY8</accession>
<evidence type="ECO:0000313" key="1">
    <source>
        <dbReference type="EMBL" id="KAK1728551.1"/>
    </source>
</evidence>
<proteinExistence type="predicted"/>
<organism evidence="1 2">
    <name type="scientific">Glomerella acutata</name>
    <name type="common">Colletotrichum acutatum</name>
    <dbReference type="NCBI Taxonomy" id="27357"/>
    <lineage>
        <taxon>Eukaryota</taxon>
        <taxon>Fungi</taxon>
        <taxon>Dikarya</taxon>
        <taxon>Ascomycota</taxon>
        <taxon>Pezizomycotina</taxon>
        <taxon>Sordariomycetes</taxon>
        <taxon>Hypocreomycetidae</taxon>
        <taxon>Glomerellales</taxon>
        <taxon>Glomerellaceae</taxon>
        <taxon>Colletotrichum</taxon>
        <taxon>Colletotrichum acutatum species complex</taxon>
    </lineage>
</organism>
<dbReference type="GeneID" id="85384998"/>
<evidence type="ECO:0000313" key="2">
    <source>
        <dbReference type="Proteomes" id="UP001244207"/>
    </source>
</evidence>
<keyword evidence="2" id="KW-1185">Reference proteome</keyword>
<reference evidence="1" key="1">
    <citation type="submission" date="2021-12" db="EMBL/GenBank/DDBJ databases">
        <title>Comparative genomics, transcriptomics and evolutionary studies reveal genomic signatures of adaptation to plant cell wall in hemibiotrophic fungi.</title>
        <authorList>
            <consortium name="DOE Joint Genome Institute"/>
            <person name="Baroncelli R."/>
            <person name="Diaz J.F."/>
            <person name="Benocci T."/>
            <person name="Peng M."/>
            <person name="Battaglia E."/>
            <person name="Haridas S."/>
            <person name="Andreopoulos W."/>
            <person name="Labutti K."/>
            <person name="Pangilinan J."/>
            <person name="Floch G.L."/>
            <person name="Makela M.R."/>
            <person name="Henrissat B."/>
            <person name="Grigoriev I.V."/>
            <person name="Crouch J.A."/>
            <person name="De Vries R.P."/>
            <person name="Sukno S.A."/>
            <person name="Thon M.R."/>
        </authorList>
    </citation>
    <scope>NUCLEOTIDE SEQUENCE</scope>
    <source>
        <strain evidence="1">CBS 112980</strain>
    </source>
</reference>
<dbReference type="Proteomes" id="UP001244207">
    <property type="component" value="Unassembled WGS sequence"/>
</dbReference>
<name>A0AAD8XIY8_GLOAC</name>
<comment type="caution">
    <text evidence="1">The sequence shown here is derived from an EMBL/GenBank/DDBJ whole genome shotgun (WGS) entry which is preliminary data.</text>
</comment>
<protein>
    <submittedName>
        <fullName evidence="1">Uncharacterized protein</fullName>
    </submittedName>
</protein>
<dbReference type="AlphaFoldDB" id="A0AAD8XIY8"/>
<sequence>MSDAGCDAAGHTEADTRDILPIVKRGSVREASRCDGLRCEFKSRTSDPSLPPRSANAPASRPRNFTGRFTCSGLFRFATCLQPSMLLGASAADVSSIGGALSFQADCNPHDVAQCGDLGCCCRSETRSADVLAIGWSIKVVVKPSCSRERTRETWMVWIKPVHSGASIHSAKFRCQCSKQTLKLQELSRCQIAVIDGRLARDRHDISQAWTRVRVKDGVGKVSA</sequence>